<keyword evidence="1" id="KW-0479">Metal-binding</keyword>
<dbReference type="Pfam" id="PF02008">
    <property type="entry name" value="zf-CXXC"/>
    <property type="match status" value="2"/>
</dbReference>
<keyword evidence="2" id="KW-0863">Zinc-finger</keyword>
<proteinExistence type="predicted"/>
<dbReference type="InterPro" id="IPR002857">
    <property type="entry name" value="Znf_CXXC"/>
</dbReference>
<dbReference type="GO" id="GO:0008270">
    <property type="term" value="F:zinc ion binding"/>
    <property type="evidence" value="ECO:0007669"/>
    <property type="project" value="UniProtKB-KW"/>
</dbReference>
<evidence type="ECO:0000259" key="5">
    <source>
        <dbReference type="PROSITE" id="PS51058"/>
    </source>
</evidence>
<feature type="compositionally biased region" description="Polar residues" evidence="4">
    <location>
        <begin position="193"/>
        <end position="210"/>
    </location>
</feature>
<reference evidence="6 7" key="1">
    <citation type="journal article" date="2024" name="Science">
        <title>Giant polyketide synthase enzymes in the biosynthesis of giant marine polyether toxins.</title>
        <authorList>
            <person name="Fallon T.R."/>
            <person name="Shende V.V."/>
            <person name="Wierzbicki I.H."/>
            <person name="Pendleton A.L."/>
            <person name="Watervoot N.F."/>
            <person name="Auber R.P."/>
            <person name="Gonzalez D.J."/>
            <person name="Wisecaver J.H."/>
            <person name="Moore B.S."/>
        </authorList>
    </citation>
    <scope>NUCLEOTIDE SEQUENCE [LARGE SCALE GENOMIC DNA]</scope>
    <source>
        <strain evidence="6 7">12B1</strain>
    </source>
</reference>
<evidence type="ECO:0000256" key="2">
    <source>
        <dbReference type="ARBA" id="ARBA00022771"/>
    </source>
</evidence>
<evidence type="ECO:0000313" key="7">
    <source>
        <dbReference type="Proteomes" id="UP001515480"/>
    </source>
</evidence>
<protein>
    <recommendedName>
        <fullName evidence="5">CXXC-type domain-containing protein</fullName>
    </recommendedName>
</protein>
<accession>A0AB34JRM5</accession>
<dbReference type="Proteomes" id="UP001515480">
    <property type="component" value="Unassembled WGS sequence"/>
</dbReference>
<feature type="domain" description="CXXC-type" evidence="5">
    <location>
        <begin position="7"/>
        <end position="54"/>
    </location>
</feature>
<dbReference type="AlphaFoldDB" id="A0AB34JRM5"/>
<evidence type="ECO:0000313" key="6">
    <source>
        <dbReference type="EMBL" id="KAL1523463.1"/>
    </source>
</evidence>
<comment type="caution">
    <text evidence="6">The sequence shown here is derived from an EMBL/GenBank/DDBJ whole genome shotgun (WGS) entry which is preliminary data.</text>
</comment>
<gene>
    <name evidence="6" type="ORF">AB1Y20_018402</name>
</gene>
<name>A0AB34JRM5_PRYPA</name>
<dbReference type="PROSITE" id="PS51058">
    <property type="entry name" value="ZF_CXXC"/>
    <property type="match status" value="2"/>
</dbReference>
<evidence type="ECO:0000256" key="1">
    <source>
        <dbReference type="ARBA" id="ARBA00022723"/>
    </source>
</evidence>
<dbReference type="GO" id="GO:0003677">
    <property type="term" value="F:DNA binding"/>
    <property type="evidence" value="ECO:0007669"/>
    <property type="project" value="InterPro"/>
</dbReference>
<sequence length="350" mass="37154">MTDITGVKRKRAVSCGLCSACTRDDCGRCINCVDKPKFGGQGVRKQSCLHKRCVRPKGGNRDDAEPTRKLCRSPLNEAGNTLLNEAGNTLDQLRRCGKFDVACGSHDVGGEPQLDEDLLFWMAVDGCMALSAPVISCSAPTPKSPPHLKFSVVPALSTPSVAQHTAACHHLYISQPASTCSPEVRAQPVLPISSGSPPANKSSLLPSNKDSLSLSPIQPYCSSLMKGPTLGQRVRTSRCGVCSTCYAHDCGVCKNCLDKPKFGGPGHRKQACTRRACAHVQLNDERSDSSSNDGEGGEPLAAVKAALPMGGLAEKPPPFRQLCTDGRPLLYFPALAAERSLSRPSSIEVS</sequence>
<evidence type="ECO:0000256" key="4">
    <source>
        <dbReference type="SAM" id="MobiDB-lite"/>
    </source>
</evidence>
<evidence type="ECO:0000256" key="3">
    <source>
        <dbReference type="ARBA" id="ARBA00022833"/>
    </source>
</evidence>
<feature type="region of interest" description="Disordered" evidence="4">
    <location>
        <begin position="191"/>
        <end position="210"/>
    </location>
</feature>
<organism evidence="6 7">
    <name type="scientific">Prymnesium parvum</name>
    <name type="common">Toxic golden alga</name>
    <dbReference type="NCBI Taxonomy" id="97485"/>
    <lineage>
        <taxon>Eukaryota</taxon>
        <taxon>Haptista</taxon>
        <taxon>Haptophyta</taxon>
        <taxon>Prymnesiophyceae</taxon>
        <taxon>Prymnesiales</taxon>
        <taxon>Prymnesiaceae</taxon>
        <taxon>Prymnesium</taxon>
    </lineage>
</organism>
<dbReference type="EMBL" id="JBGBPQ010000006">
    <property type="protein sequence ID" value="KAL1523463.1"/>
    <property type="molecule type" value="Genomic_DNA"/>
</dbReference>
<keyword evidence="3" id="KW-0862">Zinc</keyword>
<keyword evidence="7" id="KW-1185">Reference proteome</keyword>
<feature type="domain" description="CXXC-type" evidence="5">
    <location>
        <begin position="232"/>
        <end position="278"/>
    </location>
</feature>